<dbReference type="PANTHER" id="PTHR22504">
    <property type="entry name" value="REPRESSOR OF RNA POLYMERASE III TRANSCRIPTION MAF1"/>
    <property type="match status" value="1"/>
</dbReference>
<dbReference type="Proteomes" id="UP000001064">
    <property type="component" value="Unassembled WGS sequence"/>
</dbReference>
<dbReference type="RefSeq" id="XP_003285288.1">
    <property type="nucleotide sequence ID" value="XM_003285240.1"/>
</dbReference>
<organism evidence="3 4">
    <name type="scientific">Dictyostelium purpureum</name>
    <name type="common">Slime mold</name>
    <dbReference type="NCBI Taxonomy" id="5786"/>
    <lineage>
        <taxon>Eukaryota</taxon>
        <taxon>Amoebozoa</taxon>
        <taxon>Evosea</taxon>
        <taxon>Eumycetozoa</taxon>
        <taxon>Dictyostelia</taxon>
        <taxon>Dictyosteliales</taxon>
        <taxon>Dictyosteliaceae</taxon>
        <taxon>Dictyostelium</taxon>
    </lineage>
</organism>
<dbReference type="FunFam" id="3.40.1000.50:FF:000003">
    <property type="entry name" value="Repressor of RNA polymerase III transcription MAF1"/>
    <property type="match status" value="1"/>
</dbReference>
<dbReference type="InParanoid" id="F0ZD10"/>
<name>F0ZD10_DICPU</name>
<dbReference type="Pfam" id="PF09174">
    <property type="entry name" value="Maf1"/>
    <property type="match status" value="1"/>
</dbReference>
<reference evidence="4" key="1">
    <citation type="journal article" date="2011" name="Genome Biol.">
        <title>Comparative genomics of the social amoebae Dictyostelium discoideum and Dictyostelium purpureum.</title>
        <authorList>
            <consortium name="US DOE Joint Genome Institute (JGI-PGF)"/>
            <person name="Sucgang R."/>
            <person name="Kuo A."/>
            <person name="Tian X."/>
            <person name="Salerno W."/>
            <person name="Parikh A."/>
            <person name="Feasley C.L."/>
            <person name="Dalin E."/>
            <person name="Tu H."/>
            <person name="Huang E."/>
            <person name="Barry K."/>
            <person name="Lindquist E."/>
            <person name="Shapiro H."/>
            <person name="Bruce D."/>
            <person name="Schmutz J."/>
            <person name="Salamov A."/>
            <person name="Fey P."/>
            <person name="Gaudet P."/>
            <person name="Anjard C."/>
            <person name="Babu M.M."/>
            <person name="Basu S."/>
            <person name="Bushmanova Y."/>
            <person name="van der Wel H."/>
            <person name="Katoh-Kurasawa M."/>
            <person name="Dinh C."/>
            <person name="Coutinho P.M."/>
            <person name="Saito T."/>
            <person name="Elias M."/>
            <person name="Schaap P."/>
            <person name="Kay R.R."/>
            <person name="Henrissat B."/>
            <person name="Eichinger L."/>
            <person name="Rivero F."/>
            <person name="Putnam N.H."/>
            <person name="West C.M."/>
            <person name="Loomis W.F."/>
            <person name="Chisholm R.L."/>
            <person name="Shaulsky G."/>
            <person name="Strassmann J.E."/>
            <person name="Queller D.C."/>
            <person name="Kuspa A."/>
            <person name="Grigoriev I.V."/>
        </authorList>
    </citation>
    <scope>NUCLEOTIDE SEQUENCE [LARGE SCALE GENOMIC DNA]</scope>
    <source>
        <strain evidence="4">QSDP1</strain>
    </source>
</reference>
<dbReference type="GO" id="GO:0000994">
    <property type="term" value="F:RNA polymerase III core binding"/>
    <property type="evidence" value="ECO:0000318"/>
    <property type="project" value="GO_Central"/>
</dbReference>
<dbReference type="KEGG" id="dpp:DICPUDRAFT_93893"/>
<protein>
    <recommendedName>
        <fullName evidence="1">Repressor of RNA polymerase III transcription</fullName>
    </recommendedName>
</protein>
<accession>F0ZD10</accession>
<keyword evidence="1" id="KW-0678">Repressor</keyword>
<sequence>MKYIDSLNLIGLNSYLNMIDVGDAFLMGDLEEYSCKIAGSDKKIYKSLDKELEELSSTPQQSSLATSASPSSSSMLSVSPFGPLSSSTSRKTMIYLIQTLNASFPDYDFSDSKPEQFRKEPSLNLVINSINATLSGYIKDYFAEFEAKLWSTLETEISLQKCDIYSYIPENGDPFTEAGVLYSFNYFFYNRSLKKIVFFKCRYISKLPILDNMDTNKEDLPDQEELDDDYYTEYYNDTVDGMEMN</sequence>
<comment type="similarity">
    <text evidence="1">Belongs to the MAF1 family.</text>
</comment>
<evidence type="ECO:0000256" key="2">
    <source>
        <dbReference type="SAM" id="MobiDB-lite"/>
    </source>
</evidence>
<comment type="subcellular location">
    <subcellularLocation>
        <location evidence="1">Nucleus</location>
    </subcellularLocation>
</comment>
<evidence type="ECO:0000313" key="3">
    <source>
        <dbReference type="EMBL" id="EGC38161.1"/>
    </source>
</evidence>
<dbReference type="Gene3D" id="3.40.1000.50">
    <property type="entry name" value="Repressor of RNA polymerase III transcription Maf1"/>
    <property type="match status" value="1"/>
</dbReference>
<dbReference type="OrthoDB" id="277029at2759"/>
<keyword evidence="1" id="KW-0805">Transcription regulation</keyword>
<evidence type="ECO:0000313" key="4">
    <source>
        <dbReference type="Proteomes" id="UP000001064"/>
    </source>
</evidence>
<dbReference type="EMBL" id="GL870982">
    <property type="protein sequence ID" value="EGC38161.1"/>
    <property type="molecule type" value="Genomic_DNA"/>
</dbReference>
<dbReference type="InterPro" id="IPR038564">
    <property type="entry name" value="Maf1_sf"/>
</dbReference>
<feature type="region of interest" description="Disordered" evidence="2">
    <location>
        <begin position="56"/>
        <end position="77"/>
    </location>
</feature>
<dbReference type="eggNOG" id="KOG3104">
    <property type="taxonomic scope" value="Eukaryota"/>
</dbReference>
<dbReference type="FunCoup" id="F0ZD10">
    <property type="interactions" value="329"/>
</dbReference>
<dbReference type="PIRSF" id="PIRSF037240">
    <property type="entry name" value="RNA_polIII_Trep_MAF1"/>
    <property type="match status" value="1"/>
</dbReference>
<dbReference type="PANTHER" id="PTHR22504:SF0">
    <property type="entry name" value="REPRESSOR OF RNA POLYMERASE III TRANSCRIPTION MAF1 HOMOLOG"/>
    <property type="match status" value="1"/>
</dbReference>
<dbReference type="VEuPathDB" id="AmoebaDB:DICPUDRAFT_93893"/>
<feature type="compositionally biased region" description="Low complexity" evidence="2">
    <location>
        <begin position="56"/>
        <end position="74"/>
    </location>
</feature>
<dbReference type="AlphaFoldDB" id="F0ZD10"/>
<dbReference type="STRING" id="5786.F0ZD10"/>
<proteinExistence type="inferred from homology"/>
<dbReference type="GeneID" id="10502682"/>
<dbReference type="InterPro" id="IPR015257">
    <property type="entry name" value="Maf1"/>
</dbReference>
<dbReference type="OMA" id="DKVCRKT"/>
<evidence type="ECO:0000256" key="1">
    <source>
        <dbReference type="PIRNR" id="PIRNR037240"/>
    </source>
</evidence>
<keyword evidence="1" id="KW-0804">Transcription</keyword>
<dbReference type="GO" id="GO:0016480">
    <property type="term" value="P:negative regulation of transcription by RNA polymerase III"/>
    <property type="evidence" value="ECO:0000318"/>
    <property type="project" value="GO_Central"/>
</dbReference>
<dbReference type="GO" id="GO:0005634">
    <property type="term" value="C:nucleus"/>
    <property type="evidence" value="ECO:0000318"/>
    <property type="project" value="GO_Central"/>
</dbReference>
<gene>
    <name evidence="3" type="ORF">DICPUDRAFT_93893</name>
</gene>
<keyword evidence="4" id="KW-1185">Reference proteome</keyword>
<keyword evidence="1" id="KW-0539">Nucleus</keyword>